<evidence type="ECO:0000256" key="2">
    <source>
        <dbReference type="ARBA" id="ARBA00012438"/>
    </source>
</evidence>
<dbReference type="PANTHER" id="PTHR43719:SF75">
    <property type="entry name" value="HISTIDINE KINASE CKI1"/>
    <property type="match status" value="1"/>
</dbReference>
<dbReference type="OrthoDB" id="60033at2759"/>
<comment type="caution">
    <text evidence="5">The sequence shown here is derived from an EMBL/GenBank/DDBJ whole genome shotgun (WGS) entry which is preliminary data.</text>
</comment>
<dbReference type="GO" id="GO:0004673">
    <property type="term" value="F:protein histidine kinase activity"/>
    <property type="evidence" value="ECO:0007669"/>
    <property type="project" value="UniProtKB-EC"/>
</dbReference>
<evidence type="ECO:0000313" key="5">
    <source>
        <dbReference type="EMBL" id="CAA2989408.1"/>
    </source>
</evidence>
<name>A0A8S0SCN1_OLEEU</name>
<keyword evidence="6" id="KW-1185">Reference proteome</keyword>
<proteinExistence type="predicted"/>
<feature type="domain" description="Histidine kinase" evidence="4">
    <location>
        <begin position="236"/>
        <end position="304"/>
    </location>
</feature>
<dbReference type="PANTHER" id="PTHR43719">
    <property type="entry name" value="TWO-COMPONENT HISTIDINE KINASE"/>
    <property type="match status" value="1"/>
</dbReference>
<dbReference type="Gramene" id="OE9A063203T1">
    <property type="protein sequence ID" value="OE9A063203C1"/>
    <property type="gene ID" value="OE9A063203"/>
</dbReference>
<keyword evidence="5" id="KW-0418">Kinase</keyword>
<sequence>MFSNYTFSSTRNDTTKYSWYTQAASRETGKLCGESIKLPHYDVINSSWYQEALNGTNGYASIGSQCEISRDSLFLSTTGMNGERVVSLGFSTKSLINFFIEIAFYNGSLYLETKDGNVLTGGIPKTRMILNGNQVLFQLLSPNGDQVGTVGNVKCRADDGTFRASTLSIWEKKYVVNYSPVEIAGVKLLEEEEFNLEQLLEDVVDLYYPVEIKKGIDVVLDTNDISVTKNFSHVRGRGIPKEKQKSVFENYIQDKEIALGQEGTSLGLGIVQSLVRLMGGEIRIVDKETGERGTCFRFNAFLSTCTKASIFGNVRDDDIEVQGAGPFRDICRAVAEFRRDLSNNCCSRVIWLDKPGTNRINFHGLDKDKLPEMDLIISKPLHDSHLKQTIGLLPAFGGIIKGMALRRGENTYNSNKFLTKYNTSAATNKM</sequence>
<accession>A0A8S0SCN1</accession>
<dbReference type="Pfam" id="PF02518">
    <property type="entry name" value="HATPase_c"/>
    <property type="match status" value="1"/>
</dbReference>
<dbReference type="SUPFAM" id="SSF55874">
    <property type="entry name" value="ATPase domain of HSP90 chaperone/DNA topoisomerase II/histidine kinase"/>
    <property type="match status" value="1"/>
</dbReference>
<dbReference type="InterPro" id="IPR036890">
    <property type="entry name" value="HATPase_C_sf"/>
</dbReference>
<evidence type="ECO:0000313" key="6">
    <source>
        <dbReference type="Proteomes" id="UP000594638"/>
    </source>
</evidence>
<keyword evidence="3" id="KW-0597">Phosphoprotein</keyword>
<organism evidence="5 6">
    <name type="scientific">Olea europaea subsp. europaea</name>
    <dbReference type="NCBI Taxonomy" id="158383"/>
    <lineage>
        <taxon>Eukaryota</taxon>
        <taxon>Viridiplantae</taxon>
        <taxon>Streptophyta</taxon>
        <taxon>Embryophyta</taxon>
        <taxon>Tracheophyta</taxon>
        <taxon>Spermatophyta</taxon>
        <taxon>Magnoliopsida</taxon>
        <taxon>eudicotyledons</taxon>
        <taxon>Gunneridae</taxon>
        <taxon>Pentapetalae</taxon>
        <taxon>asterids</taxon>
        <taxon>lamiids</taxon>
        <taxon>Lamiales</taxon>
        <taxon>Oleaceae</taxon>
        <taxon>Oleeae</taxon>
        <taxon>Olea</taxon>
    </lineage>
</organism>
<dbReference type="EC" id="2.7.13.3" evidence="2"/>
<keyword evidence="5" id="KW-0808">Transferase</keyword>
<evidence type="ECO:0000259" key="4">
    <source>
        <dbReference type="PROSITE" id="PS50109"/>
    </source>
</evidence>
<protein>
    <recommendedName>
        <fullName evidence="2">histidine kinase</fullName>
        <ecNumber evidence="2">2.7.13.3</ecNumber>
    </recommendedName>
</protein>
<dbReference type="InterPro" id="IPR003594">
    <property type="entry name" value="HATPase_dom"/>
</dbReference>
<dbReference type="Proteomes" id="UP000594638">
    <property type="component" value="Unassembled WGS sequence"/>
</dbReference>
<dbReference type="Gene3D" id="3.30.565.10">
    <property type="entry name" value="Histidine kinase-like ATPase, C-terminal domain"/>
    <property type="match status" value="1"/>
</dbReference>
<dbReference type="InterPro" id="IPR005467">
    <property type="entry name" value="His_kinase_dom"/>
</dbReference>
<evidence type="ECO:0000256" key="3">
    <source>
        <dbReference type="ARBA" id="ARBA00022553"/>
    </source>
</evidence>
<dbReference type="EMBL" id="CACTIH010004096">
    <property type="protein sequence ID" value="CAA2989408.1"/>
    <property type="molecule type" value="Genomic_DNA"/>
</dbReference>
<gene>
    <name evidence="5" type="ORF">OLEA9_A063203</name>
</gene>
<dbReference type="AlphaFoldDB" id="A0A8S0SCN1"/>
<reference evidence="5 6" key="1">
    <citation type="submission" date="2019-12" db="EMBL/GenBank/DDBJ databases">
        <authorList>
            <person name="Alioto T."/>
            <person name="Alioto T."/>
            <person name="Gomez Garrido J."/>
        </authorList>
    </citation>
    <scope>NUCLEOTIDE SEQUENCE [LARGE SCALE GENOMIC DNA]</scope>
</reference>
<comment type="catalytic activity">
    <reaction evidence="1">
        <text>ATP + protein L-histidine = ADP + protein N-phospho-L-histidine.</text>
        <dbReference type="EC" id="2.7.13.3"/>
    </reaction>
</comment>
<dbReference type="PROSITE" id="PS50109">
    <property type="entry name" value="HIS_KIN"/>
    <property type="match status" value="1"/>
</dbReference>
<dbReference type="InterPro" id="IPR050956">
    <property type="entry name" value="2C_system_His_kinase"/>
</dbReference>
<evidence type="ECO:0000256" key="1">
    <source>
        <dbReference type="ARBA" id="ARBA00000085"/>
    </source>
</evidence>